<dbReference type="Gene3D" id="2.40.50.140">
    <property type="entry name" value="Nucleic acid-binding proteins"/>
    <property type="match status" value="1"/>
</dbReference>
<dbReference type="AlphaFoldDB" id="A0A218NLN4"/>
<evidence type="ECO:0000256" key="4">
    <source>
        <dbReference type="ARBA" id="ARBA00035362"/>
    </source>
</evidence>
<dbReference type="KEGG" id="marh:Mia14_0035"/>
<evidence type="ECO:0000256" key="2">
    <source>
        <dbReference type="ARBA" id="ARBA00022980"/>
    </source>
</evidence>
<evidence type="ECO:0000256" key="1">
    <source>
        <dbReference type="ARBA" id="ARBA00005943"/>
    </source>
</evidence>
<keyword evidence="3" id="KW-0687">Ribonucleoprotein</keyword>
<dbReference type="Pfam" id="PF01200">
    <property type="entry name" value="Ribosomal_S28e"/>
    <property type="match status" value="1"/>
</dbReference>
<keyword evidence="6" id="KW-1185">Reference proteome</keyword>
<dbReference type="GO" id="GO:1990904">
    <property type="term" value="C:ribonucleoprotein complex"/>
    <property type="evidence" value="ECO:0007669"/>
    <property type="project" value="UniProtKB-KW"/>
</dbReference>
<dbReference type="GO" id="GO:0006412">
    <property type="term" value="P:translation"/>
    <property type="evidence" value="ECO:0007669"/>
    <property type="project" value="InterPro"/>
</dbReference>
<dbReference type="InterPro" id="IPR000289">
    <property type="entry name" value="Ribosomal_eS28"/>
</dbReference>
<evidence type="ECO:0000313" key="5">
    <source>
        <dbReference type="EMBL" id="ASI13380.1"/>
    </source>
</evidence>
<dbReference type="EMBL" id="CP019964">
    <property type="protein sequence ID" value="ASI13380.1"/>
    <property type="molecule type" value="Genomic_DNA"/>
</dbReference>
<dbReference type="GO" id="GO:0003735">
    <property type="term" value="F:structural constituent of ribosome"/>
    <property type="evidence" value="ECO:0007669"/>
    <property type="project" value="InterPro"/>
</dbReference>
<accession>A0A218NLN4</accession>
<sequence length="82" mass="9190">MIIMSESQLPAPQFSGFLAEIVSIDMKHKTGMYGEVYLVSCKILEGKDKGRIIRRNMIGPAKPGDVIRLPDTSREAREIKVK</sequence>
<name>A0A218NLN4_9ARCH</name>
<comment type="similarity">
    <text evidence="1">Belongs to the eukaryotic ribosomal protein eS28 family.</text>
</comment>
<protein>
    <recommendedName>
        <fullName evidence="4">30S ribosomal protein S28e</fullName>
    </recommendedName>
</protein>
<keyword evidence="2 5" id="KW-0689">Ribosomal protein</keyword>
<reference evidence="5 6" key="1">
    <citation type="journal article" date="2017" name="Nat. Commun.">
        <title>'ARMAN' archaea depend on association with euryarchaeal host in culture and in situ.</title>
        <authorList>
            <person name="Golyshina O."/>
            <person name="Toshchakov S."/>
            <person name="Makarova K."/>
            <person name="Gavrilov S."/>
            <person name="Korzhenkov A."/>
            <person name="La Cono V."/>
            <person name="Arcadi E."/>
            <person name="Nechitaylo T."/>
            <person name="Ferrer M."/>
            <person name="Kublanov I."/>
            <person name="Wolf Y."/>
            <person name="Yakimov M."/>
            <person name="Golyshin P."/>
            <person name="Slesarev A."/>
            <person name="Kozyavkin S."/>
        </authorList>
    </citation>
    <scope>NUCLEOTIDE SEQUENCE [LARGE SCALE GENOMIC DNA]</scope>
    <source>
        <strain evidence="5 6">Mia14</strain>
    </source>
</reference>
<dbReference type="SUPFAM" id="SSF50249">
    <property type="entry name" value="Nucleic acid-binding proteins"/>
    <property type="match status" value="1"/>
</dbReference>
<gene>
    <name evidence="5" type="ORF">Mia14_0035</name>
</gene>
<dbReference type="InterPro" id="IPR012340">
    <property type="entry name" value="NA-bd_OB-fold"/>
</dbReference>
<dbReference type="Proteomes" id="UP000197679">
    <property type="component" value="Chromosome"/>
</dbReference>
<organism evidence="5 6">
    <name type="scientific">Candidatus Mancarchaeum acidiphilum</name>
    <dbReference type="NCBI Taxonomy" id="1920749"/>
    <lineage>
        <taxon>Archaea</taxon>
        <taxon>Candidatus Micrarchaeota</taxon>
        <taxon>Candidatus Mancarchaeum</taxon>
    </lineage>
</organism>
<evidence type="ECO:0000313" key="6">
    <source>
        <dbReference type="Proteomes" id="UP000197679"/>
    </source>
</evidence>
<proteinExistence type="inferred from homology"/>
<dbReference type="GO" id="GO:0005840">
    <property type="term" value="C:ribosome"/>
    <property type="evidence" value="ECO:0007669"/>
    <property type="project" value="UniProtKB-KW"/>
</dbReference>
<evidence type="ECO:0000256" key="3">
    <source>
        <dbReference type="ARBA" id="ARBA00023274"/>
    </source>
</evidence>